<accession>A0A1Y5HRI2</accession>
<dbReference type="Pfam" id="PF04222">
    <property type="entry name" value="DUF416"/>
    <property type="match status" value="1"/>
</dbReference>
<evidence type="ECO:0000313" key="2">
    <source>
        <dbReference type="Proteomes" id="UP000227088"/>
    </source>
</evidence>
<dbReference type="EMBL" id="MABE01000494">
    <property type="protein sequence ID" value="OUS39931.1"/>
    <property type="molecule type" value="Genomic_DNA"/>
</dbReference>
<name>A0A1Y5HRI2_OLEAN</name>
<organism evidence="1 2">
    <name type="scientific">Oleispira antarctica</name>
    <dbReference type="NCBI Taxonomy" id="188908"/>
    <lineage>
        <taxon>Bacteria</taxon>
        <taxon>Pseudomonadati</taxon>
        <taxon>Pseudomonadota</taxon>
        <taxon>Gammaproteobacteria</taxon>
        <taxon>Oceanospirillales</taxon>
        <taxon>Oceanospirillaceae</taxon>
        <taxon>Oleispira</taxon>
    </lineage>
</organism>
<comment type="caution">
    <text evidence="1">The sequence shown here is derived from an EMBL/GenBank/DDBJ whole genome shotgun (WGS) entry which is preliminary data.</text>
</comment>
<evidence type="ECO:0008006" key="3">
    <source>
        <dbReference type="Google" id="ProtNLM"/>
    </source>
</evidence>
<protein>
    <recommendedName>
        <fullName evidence="3">DUF416 domain-containing protein</fullName>
    </recommendedName>
</protein>
<dbReference type="InterPro" id="IPR023381">
    <property type="entry name" value="YP001051499.1-like_dom_sf"/>
</dbReference>
<reference evidence="2" key="1">
    <citation type="journal article" date="2017" name="Proc. Natl. Acad. Sci. U.S.A.">
        <title>Simulation of Deepwater Horizon oil plume reveals substrate specialization within a complex community of hydrocarbon degraders.</title>
        <authorList>
            <person name="Hu P."/>
            <person name="Dubinsky E.A."/>
            <person name="Probst A.J."/>
            <person name="Wang J."/>
            <person name="Sieber C.M.K."/>
            <person name="Tom L.M."/>
            <person name="Gardinali P."/>
            <person name="Banfield J.F."/>
            <person name="Atlas R.M."/>
            <person name="Andersen G.L."/>
        </authorList>
    </citation>
    <scope>NUCLEOTIDE SEQUENCE [LARGE SCALE GENOMIC DNA]</scope>
</reference>
<sequence>MNFETLSQWRRSAFCAAMAERNTNHVLLFCDMGEQDPQAFTKLLSKTWAFLQGELKSIDNLERFFNEFDLWQNTLLEEQDSFGAEAAQQACQSLYSAAYALLDESANDCEFVVLSNQQLLTEFAEMGNDSDELIQRHKDFEIAIFELLTAGKPKRETVIAIQALASAEEESSLGINLS</sequence>
<dbReference type="Gene3D" id="1.20.1590.10">
    <property type="entry name" value="YP_001051499.1 domain like"/>
    <property type="match status" value="1"/>
</dbReference>
<dbReference type="AlphaFoldDB" id="A0A1Y5HRI2"/>
<proteinExistence type="predicted"/>
<evidence type="ECO:0000313" key="1">
    <source>
        <dbReference type="EMBL" id="OUS39931.1"/>
    </source>
</evidence>
<dbReference type="Proteomes" id="UP000227088">
    <property type="component" value="Unassembled WGS sequence"/>
</dbReference>
<gene>
    <name evidence="1" type="ORF">A9R00_08650</name>
</gene>
<dbReference type="InterPro" id="IPR007338">
    <property type="entry name" value="DUF416"/>
</dbReference>